<dbReference type="KEGG" id="tle:Tlet_0797"/>
<evidence type="ECO:0000313" key="2">
    <source>
        <dbReference type="Proteomes" id="UP000002016"/>
    </source>
</evidence>
<name>A8F5C9_PSELT</name>
<gene>
    <name evidence="1" type="ordered locus">Tlet_0797</name>
</gene>
<reference evidence="1 2" key="2">
    <citation type="journal article" date="2009" name="Proc. Natl. Acad. Sci. U.S.A.">
        <title>On the chimeric nature, thermophilic origin, and phylogenetic placement of the Thermotogales.</title>
        <authorList>
            <person name="Zhaxybayeva O."/>
            <person name="Swithers K.S."/>
            <person name="Lapierre P."/>
            <person name="Fournier G.P."/>
            <person name="Bickhart D.M."/>
            <person name="DeBoy R.T."/>
            <person name="Nelson K.E."/>
            <person name="Nesbo C.L."/>
            <person name="Doolittle W.F."/>
            <person name="Gogarten J.P."/>
            <person name="Noll K.M."/>
        </authorList>
    </citation>
    <scope>NUCLEOTIDE SEQUENCE [LARGE SCALE GENOMIC DNA]</scope>
    <source>
        <strain evidence="2">ATCC BAA-301 / DSM 14385 / NBRC 107922 / TMO</strain>
    </source>
</reference>
<dbReference type="eggNOG" id="ENOG502ZC2Z">
    <property type="taxonomic scope" value="Bacteria"/>
</dbReference>
<sequence length="197" mass="21216">MVDSKKLENIISQIAGVSAVKVVQDGEEIREIHVVADSEKNPKQIVRDVETAILASTGLRIDRKIISIAQMTGEVKFQSKYSIDSLKTEDIGKNVKVTAIVEHNDEKYEGSAEGPKTSLQKLKTAASAVVSALDDLNDSIYSVDDIRIITLAGKEFLICHITKLADGKESSIIGSAELDRDPLLAAANAALDAITRA</sequence>
<proteinExistence type="predicted"/>
<dbReference type="STRING" id="416591.Tlet_0797"/>
<dbReference type="OrthoDB" id="43591at2"/>
<dbReference type="EMBL" id="CP000812">
    <property type="protein sequence ID" value="ABV33363.1"/>
    <property type="molecule type" value="Genomic_DNA"/>
</dbReference>
<organism evidence="1 2">
    <name type="scientific">Pseudothermotoga lettingae (strain ATCC BAA-301 / DSM 14385 / NBRC 107922 / TMO)</name>
    <name type="common">Thermotoga lettingae</name>
    <dbReference type="NCBI Taxonomy" id="416591"/>
    <lineage>
        <taxon>Bacteria</taxon>
        <taxon>Thermotogati</taxon>
        <taxon>Thermotogota</taxon>
        <taxon>Thermotogae</taxon>
        <taxon>Thermotogales</taxon>
        <taxon>Thermotogaceae</taxon>
        <taxon>Pseudothermotoga</taxon>
    </lineage>
</organism>
<accession>A8F5C9</accession>
<dbReference type="Proteomes" id="UP000002016">
    <property type="component" value="Chromosome"/>
</dbReference>
<dbReference type="AlphaFoldDB" id="A8F5C9"/>
<evidence type="ECO:0000313" key="1">
    <source>
        <dbReference type="EMBL" id="ABV33363.1"/>
    </source>
</evidence>
<protein>
    <submittedName>
        <fullName evidence="1">Uncharacterized protein</fullName>
    </submittedName>
</protein>
<reference evidence="1 2" key="1">
    <citation type="submission" date="2007-08" db="EMBL/GenBank/DDBJ databases">
        <title>Complete sequence of Thermotoga lettingae TMO.</title>
        <authorList>
            <consortium name="US DOE Joint Genome Institute"/>
            <person name="Copeland A."/>
            <person name="Lucas S."/>
            <person name="Lapidus A."/>
            <person name="Barry K."/>
            <person name="Glavina del Rio T."/>
            <person name="Dalin E."/>
            <person name="Tice H."/>
            <person name="Pitluck S."/>
            <person name="Foster B."/>
            <person name="Bruce D."/>
            <person name="Schmutz J."/>
            <person name="Larimer F."/>
            <person name="Land M."/>
            <person name="Hauser L."/>
            <person name="Kyrpides N."/>
            <person name="Mikhailova N."/>
            <person name="Nelson K."/>
            <person name="Gogarten J.P."/>
            <person name="Noll K."/>
            <person name="Richardson P."/>
        </authorList>
    </citation>
    <scope>NUCLEOTIDE SEQUENCE [LARGE SCALE GENOMIC DNA]</scope>
    <source>
        <strain evidence="2">ATCC BAA-301 / DSM 14385 / NBRC 107922 / TMO</strain>
    </source>
</reference>
<dbReference type="RefSeq" id="WP_012002844.1">
    <property type="nucleotide sequence ID" value="NC_009828.1"/>
</dbReference>
<dbReference type="HOGENOM" id="CLU_105443_0_0_0"/>
<keyword evidence="2" id="KW-1185">Reference proteome</keyword>